<evidence type="ECO:0000313" key="1">
    <source>
        <dbReference type="EMBL" id="MBW5481073.1"/>
    </source>
</evidence>
<protein>
    <submittedName>
        <fullName evidence="1">Uncharacterized protein</fullName>
    </submittedName>
</protein>
<gene>
    <name evidence="1" type="ORF">GPJ59_04020</name>
</gene>
<organism evidence="1 2">
    <name type="scientific">Streptomyces bambusae</name>
    <dbReference type="NCBI Taxonomy" id="1550616"/>
    <lineage>
        <taxon>Bacteria</taxon>
        <taxon>Bacillati</taxon>
        <taxon>Actinomycetota</taxon>
        <taxon>Actinomycetes</taxon>
        <taxon>Kitasatosporales</taxon>
        <taxon>Streptomycetaceae</taxon>
        <taxon>Streptomyces</taxon>
    </lineage>
</organism>
<comment type="caution">
    <text evidence="1">The sequence shown here is derived from an EMBL/GenBank/DDBJ whole genome shotgun (WGS) entry which is preliminary data.</text>
</comment>
<dbReference type="Proteomes" id="UP000812013">
    <property type="component" value="Unassembled WGS sequence"/>
</dbReference>
<keyword evidence="2" id="KW-1185">Reference proteome</keyword>
<dbReference type="EMBL" id="WTFF01000013">
    <property type="protein sequence ID" value="MBW5481073.1"/>
    <property type="molecule type" value="Genomic_DNA"/>
</dbReference>
<accession>A0ABS6Z004</accession>
<sequence>MYEITYLGAPSHPVTCQVAAGDVAGVIEQAGRDGARVLVRPCAAPHSEQQSATGANGGQDS</sequence>
<proteinExistence type="predicted"/>
<evidence type="ECO:0000313" key="2">
    <source>
        <dbReference type="Proteomes" id="UP000812013"/>
    </source>
</evidence>
<reference evidence="1 2" key="1">
    <citation type="submission" date="2019-12" db="EMBL/GenBank/DDBJ databases">
        <title>Genome sequence of Streptomyces bambusae.</title>
        <authorList>
            <person name="Bansal K."/>
            <person name="Choksket S."/>
            <person name="Korpole S."/>
            <person name="Patil P.B."/>
        </authorList>
    </citation>
    <scope>NUCLEOTIDE SEQUENCE [LARGE SCALE GENOMIC DNA]</scope>
    <source>
        <strain evidence="1 2">SK60</strain>
    </source>
</reference>
<dbReference type="RefSeq" id="WP_219664959.1">
    <property type="nucleotide sequence ID" value="NZ_WTFF01000013.1"/>
</dbReference>
<name>A0ABS6Z004_9ACTN</name>